<evidence type="ECO:0000259" key="8">
    <source>
        <dbReference type="Pfam" id="PF00534"/>
    </source>
</evidence>
<evidence type="ECO:0000256" key="6">
    <source>
        <dbReference type="ARBA" id="ARBA00023056"/>
    </source>
</evidence>
<dbReference type="NCBIfam" id="TIGR02095">
    <property type="entry name" value="glgA"/>
    <property type="match status" value="1"/>
</dbReference>
<dbReference type="Pfam" id="PF08323">
    <property type="entry name" value="Glyco_transf_5"/>
    <property type="match status" value="1"/>
</dbReference>
<dbReference type="CDD" id="cd03791">
    <property type="entry name" value="GT5_Glycogen_synthase_DULL1-like"/>
    <property type="match status" value="1"/>
</dbReference>
<dbReference type="HAMAP" id="MF_00484">
    <property type="entry name" value="Glycogen_synth"/>
    <property type="match status" value="1"/>
</dbReference>
<name>A0A3G3JXB3_9BACL</name>
<dbReference type="EMBL" id="CP033433">
    <property type="protein sequence ID" value="AYQ72876.1"/>
    <property type="molecule type" value="Genomic_DNA"/>
</dbReference>
<dbReference type="RefSeq" id="WP_123040958.1">
    <property type="nucleotide sequence ID" value="NZ_CP033433.1"/>
</dbReference>
<accession>A0A3G3JXB3</accession>
<gene>
    <name evidence="7 10" type="primary">glgA</name>
    <name evidence="10" type="ORF">EAV92_10060</name>
</gene>
<dbReference type="NCBIfam" id="NF001898">
    <property type="entry name" value="PRK00654.1-1"/>
    <property type="match status" value="1"/>
</dbReference>
<evidence type="ECO:0000256" key="5">
    <source>
        <dbReference type="ARBA" id="ARBA00022679"/>
    </source>
</evidence>
<feature type="domain" description="Starch synthase catalytic" evidence="9">
    <location>
        <begin position="2"/>
        <end position="238"/>
    </location>
</feature>
<dbReference type="SUPFAM" id="SSF53756">
    <property type="entry name" value="UDP-Glycosyltransferase/glycogen phosphorylase"/>
    <property type="match status" value="1"/>
</dbReference>
<dbReference type="InterPro" id="IPR011835">
    <property type="entry name" value="GS/SS"/>
</dbReference>
<keyword evidence="4 7" id="KW-0328">Glycosyltransferase</keyword>
<dbReference type="AlphaFoldDB" id="A0A3G3JXB3"/>
<dbReference type="UniPathway" id="UPA00164"/>
<feature type="domain" description="Glycosyl transferase family 1" evidence="8">
    <location>
        <begin position="290"/>
        <end position="439"/>
    </location>
</feature>
<dbReference type="Pfam" id="PF00534">
    <property type="entry name" value="Glycos_transf_1"/>
    <property type="match status" value="1"/>
</dbReference>
<dbReference type="GO" id="GO:0009011">
    <property type="term" value="F:alpha-1,4-glucan glucosyltransferase (ADP-glucose donor) activity"/>
    <property type="evidence" value="ECO:0007669"/>
    <property type="project" value="UniProtKB-UniRule"/>
</dbReference>
<evidence type="ECO:0000259" key="9">
    <source>
        <dbReference type="Pfam" id="PF08323"/>
    </source>
</evidence>
<dbReference type="EC" id="2.4.1.21" evidence="7"/>
<evidence type="ECO:0000256" key="4">
    <source>
        <dbReference type="ARBA" id="ARBA00022676"/>
    </source>
</evidence>
<evidence type="ECO:0000256" key="7">
    <source>
        <dbReference type="HAMAP-Rule" id="MF_00484"/>
    </source>
</evidence>
<keyword evidence="5 7" id="KW-0808">Transferase</keyword>
<dbReference type="NCBIfam" id="NF001899">
    <property type="entry name" value="PRK00654.1-2"/>
    <property type="match status" value="1"/>
</dbReference>
<feature type="binding site" evidence="7">
    <location>
        <position position="15"/>
    </location>
    <ligand>
        <name>ADP-alpha-D-glucose</name>
        <dbReference type="ChEBI" id="CHEBI:57498"/>
    </ligand>
</feature>
<evidence type="ECO:0000313" key="10">
    <source>
        <dbReference type="EMBL" id="AYQ72876.1"/>
    </source>
</evidence>
<dbReference type="GO" id="GO:0005978">
    <property type="term" value="P:glycogen biosynthetic process"/>
    <property type="evidence" value="ECO:0007669"/>
    <property type="project" value="UniProtKB-UniRule"/>
</dbReference>
<dbReference type="Gene3D" id="3.40.50.2000">
    <property type="entry name" value="Glycogen Phosphorylase B"/>
    <property type="match status" value="2"/>
</dbReference>
<comment type="function">
    <text evidence="2 7">Synthesizes alpha-1,4-glucan chains using ADP-glucose.</text>
</comment>
<dbReference type="InterPro" id="IPR013534">
    <property type="entry name" value="Starch_synth_cat_dom"/>
</dbReference>
<comment type="pathway">
    <text evidence="7">Glycan biosynthesis; glycogen biosynthesis.</text>
</comment>
<keyword evidence="6 7" id="KW-0320">Glycogen biosynthesis</keyword>
<dbReference type="PANTHER" id="PTHR45825:SF11">
    <property type="entry name" value="ALPHA AMYLASE DOMAIN-CONTAINING PROTEIN"/>
    <property type="match status" value="1"/>
</dbReference>
<reference evidence="10 11" key="1">
    <citation type="submission" date="2018-10" db="EMBL/GenBank/DDBJ databases">
        <title>Genome Sequence of Cohnella sp.</title>
        <authorList>
            <person name="Srinivasan S."/>
            <person name="Kim M.K."/>
        </authorList>
    </citation>
    <scope>NUCLEOTIDE SEQUENCE [LARGE SCALE GENOMIC DNA]</scope>
    <source>
        <strain evidence="10 11">18JY8-7</strain>
    </source>
</reference>
<evidence type="ECO:0000256" key="1">
    <source>
        <dbReference type="ARBA" id="ARBA00001478"/>
    </source>
</evidence>
<evidence type="ECO:0000313" key="11">
    <source>
        <dbReference type="Proteomes" id="UP000269097"/>
    </source>
</evidence>
<keyword evidence="11" id="KW-1185">Reference proteome</keyword>
<dbReference type="KEGG" id="coh:EAV92_10060"/>
<proteinExistence type="inferred from homology"/>
<comment type="catalytic activity">
    <reaction evidence="1 7">
        <text>[(1-&gt;4)-alpha-D-glucosyl](n) + ADP-alpha-D-glucose = [(1-&gt;4)-alpha-D-glucosyl](n+1) + ADP + H(+)</text>
        <dbReference type="Rhea" id="RHEA:18189"/>
        <dbReference type="Rhea" id="RHEA-COMP:9584"/>
        <dbReference type="Rhea" id="RHEA-COMP:9587"/>
        <dbReference type="ChEBI" id="CHEBI:15378"/>
        <dbReference type="ChEBI" id="CHEBI:15444"/>
        <dbReference type="ChEBI" id="CHEBI:57498"/>
        <dbReference type="ChEBI" id="CHEBI:456216"/>
        <dbReference type="EC" id="2.4.1.21"/>
    </reaction>
</comment>
<dbReference type="InterPro" id="IPR001296">
    <property type="entry name" value="Glyco_trans_1"/>
</dbReference>
<organism evidence="10 11">
    <name type="scientific">Cohnella candidum</name>
    <dbReference type="NCBI Taxonomy" id="2674991"/>
    <lineage>
        <taxon>Bacteria</taxon>
        <taxon>Bacillati</taxon>
        <taxon>Bacillota</taxon>
        <taxon>Bacilli</taxon>
        <taxon>Bacillales</taxon>
        <taxon>Paenibacillaceae</taxon>
        <taxon>Cohnella</taxon>
    </lineage>
</organism>
<comment type="similarity">
    <text evidence="3 7">Belongs to the glycosyltransferase 1 family. Bacterial/plant glycogen synthase subfamily.</text>
</comment>
<evidence type="ECO:0000256" key="2">
    <source>
        <dbReference type="ARBA" id="ARBA00002764"/>
    </source>
</evidence>
<sequence>MKILFAASEAMPLVKTGGLADVVGALPKSLAKRGFDVTVMLPKYGEIPKEITDSAVYLGYTFVNIGWRRQYCGLFECVVDGVRFLLLDNEYYFKRGYLYGYGEEEAERFAFFSFAVLECLELLDEMPDILHCHDWQTGLIPLLLRTRYANRPGYRDIRTVYTIHNLQYQGVFSRGLLQDLLAAGDELFSSDDGLEFYGAASCMKAGLLYADKLTTVSPTYANEIQTEEYGEKLEGVLRRRSGDLTGIVNGIDTEVYDPMRDPHLAVPYRDSREKKRRNKTALQQELGLEVDERVPLIGVVSRMAGQKGFDLIGEALPELMDEHVQLAVLGSGEPRLEAMMREAAARYPGRMTVWFGFNEGLARRIYAASDLYLMPSRFEPCGLSQLIALRYRSVPVVRETGGLRDTVESFNEYTGKGNGFSFGPATAHDMLFTVKRALTFYRDEEAWAKILANGAKRHYGWETSAREYERLYRGLAGEARAG</sequence>
<dbReference type="PANTHER" id="PTHR45825">
    <property type="entry name" value="GRANULE-BOUND STARCH SYNTHASE 1, CHLOROPLASTIC/AMYLOPLASTIC"/>
    <property type="match status" value="1"/>
</dbReference>
<dbReference type="Proteomes" id="UP000269097">
    <property type="component" value="Chromosome"/>
</dbReference>
<dbReference type="GO" id="GO:0004373">
    <property type="term" value="F:alpha-1,4-glucan glucosyltransferase (UDP-glucose donor) activity"/>
    <property type="evidence" value="ECO:0007669"/>
    <property type="project" value="InterPro"/>
</dbReference>
<protein>
    <recommendedName>
        <fullName evidence="7">Glycogen synthase</fullName>
        <ecNumber evidence="7">2.4.1.21</ecNumber>
    </recommendedName>
    <alternativeName>
        <fullName evidence="7">Starch [bacterial glycogen] synthase</fullName>
    </alternativeName>
</protein>
<evidence type="ECO:0000256" key="3">
    <source>
        <dbReference type="ARBA" id="ARBA00010281"/>
    </source>
</evidence>